<dbReference type="RefSeq" id="WP_085510573.1">
    <property type="nucleotide sequence ID" value="NZ_FXAP01000001.1"/>
</dbReference>
<organism evidence="8 9">
    <name type="scientific">Plantibacter flavus</name>
    <dbReference type="NCBI Taxonomy" id="150123"/>
    <lineage>
        <taxon>Bacteria</taxon>
        <taxon>Bacillati</taxon>
        <taxon>Actinomycetota</taxon>
        <taxon>Actinomycetes</taxon>
        <taxon>Micrococcales</taxon>
        <taxon>Microbacteriaceae</taxon>
        <taxon>Plantibacter</taxon>
    </lineage>
</organism>
<dbReference type="PANTHER" id="PTHR34584">
    <property type="entry name" value="NA(+)/H(+) ANTIPORTER SUBUNIT E1"/>
    <property type="match status" value="1"/>
</dbReference>
<name>A0A3N2C283_9MICO</name>
<keyword evidence="3" id="KW-1003">Cell membrane</keyword>
<evidence type="ECO:0000256" key="7">
    <source>
        <dbReference type="SAM" id="Phobius"/>
    </source>
</evidence>
<evidence type="ECO:0000256" key="6">
    <source>
        <dbReference type="ARBA" id="ARBA00023136"/>
    </source>
</evidence>
<sequence>MQPSRRRALFSQALLLAGLILLWCLLWGMFDLLTLVTGLGVALLVSFLFYLPAVELSGRINLWRTAIFLGKLLVDIVRASAEIAWLVLKPRFRSSNAVIAVRLRTTSDLIMSWTAEAVSIVPGSIVVDLDRTASTLYLHALNVHDDADIDEVVAEVLGTERRLILAIGSRAEADALRHDHDHVSIGRGQ</sequence>
<dbReference type="GO" id="GO:0005886">
    <property type="term" value="C:plasma membrane"/>
    <property type="evidence" value="ECO:0007669"/>
    <property type="project" value="UniProtKB-SubCell"/>
</dbReference>
<dbReference type="Proteomes" id="UP000266915">
    <property type="component" value="Unassembled WGS sequence"/>
</dbReference>
<dbReference type="EMBL" id="RKHL01000001">
    <property type="protein sequence ID" value="ROR81404.1"/>
    <property type="molecule type" value="Genomic_DNA"/>
</dbReference>
<keyword evidence="5 7" id="KW-1133">Transmembrane helix</keyword>
<gene>
    <name evidence="8" type="ORF">EDD42_1463</name>
</gene>
<dbReference type="NCBIfam" id="NF006521">
    <property type="entry name" value="PRK08965.1-5"/>
    <property type="match status" value="1"/>
</dbReference>
<proteinExistence type="inferred from homology"/>
<feature type="transmembrane region" description="Helical" evidence="7">
    <location>
        <begin position="36"/>
        <end position="54"/>
    </location>
</feature>
<dbReference type="PANTHER" id="PTHR34584:SF1">
    <property type="entry name" value="NA(+)_H(+) ANTIPORTER SUBUNIT E1"/>
    <property type="match status" value="1"/>
</dbReference>
<accession>A0A3N2C283</accession>
<evidence type="ECO:0000256" key="1">
    <source>
        <dbReference type="ARBA" id="ARBA00004651"/>
    </source>
</evidence>
<dbReference type="InterPro" id="IPR002758">
    <property type="entry name" value="Cation_antiport_E"/>
</dbReference>
<comment type="caution">
    <text evidence="8">The sequence shown here is derived from an EMBL/GenBank/DDBJ whole genome shotgun (WGS) entry which is preliminary data.</text>
</comment>
<dbReference type="Pfam" id="PF01899">
    <property type="entry name" value="MNHE"/>
    <property type="match status" value="1"/>
</dbReference>
<reference evidence="8 9" key="1">
    <citation type="submission" date="2018-11" db="EMBL/GenBank/DDBJ databases">
        <title>Sequencing the genomes of 1000 actinobacteria strains.</title>
        <authorList>
            <person name="Klenk H.-P."/>
        </authorList>
    </citation>
    <scope>NUCLEOTIDE SEQUENCE [LARGE SCALE GENOMIC DNA]</scope>
    <source>
        <strain evidence="8 9">DSM 14012</strain>
    </source>
</reference>
<comment type="similarity">
    <text evidence="2">Belongs to the CPA3 antiporters (TC 2.A.63) subunit E family.</text>
</comment>
<evidence type="ECO:0000256" key="4">
    <source>
        <dbReference type="ARBA" id="ARBA00022692"/>
    </source>
</evidence>
<keyword evidence="4 7" id="KW-0812">Transmembrane</keyword>
<keyword evidence="9" id="KW-1185">Reference proteome</keyword>
<evidence type="ECO:0000256" key="3">
    <source>
        <dbReference type="ARBA" id="ARBA00022475"/>
    </source>
</evidence>
<evidence type="ECO:0000313" key="8">
    <source>
        <dbReference type="EMBL" id="ROR81404.1"/>
    </source>
</evidence>
<keyword evidence="6 7" id="KW-0472">Membrane</keyword>
<evidence type="ECO:0000256" key="5">
    <source>
        <dbReference type="ARBA" id="ARBA00022989"/>
    </source>
</evidence>
<comment type="subcellular location">
    <subcellularLocation>
        <location evidence="1">Cell membrane</location>
        <topology evidence="1">Multi-pass membrane protein</topology>
    </subcellularLocation>
</comment>
<dbReference type="GO" id="GO:0008324">
    <property type="term" value="F:monoatomic cation transmembrane transporter activity"/>
    <property type="evidence" value="ECO:0007669"/>
    <property type="project" value="InterPro"/>
</dbReference>
<evidence type="ECO:0000313" key="9">
    <source>
        <dbReference type="Proteomes" id="UP000266915"/>
    </source>
</evidence>
<protein>
    <submittedName>
        <fullName evidence="8">Multisubunit sodium/proton antiporter MrpE subunit</fullName>
    </submittedName>
</protein>
<dbReference type="AlphaFoldDB" id="A0A3N2C283"/>
<evidence type="ECO:0000256" key="2">
    <source>
        <dbReference type="ARBA" id="ARBA00006228"/>
    </source>
</evidence>
<feature type="transmembrane region" description="Helical" evidence="7">
    <location>
        <begin position="12"/>
        <end position="30"/>
    </location>
</feature>